<protein>
    <submittedName>
        <fullName evidence="1">Uncharacterized protein</fullName>
    </submittedName>
</protein>
<dbReference type="EMBL" id="NQVE01000060">
    <property type="protein sequence ID" value="RAL50439.1"/>
    <property type="molecule type" value="Genomic_DNA"/>
</dbReference>
<evidence type="ECO:0000313" key="1">
    <source>
        <dbReference type="EMBL" id="RAL50439.1"/>
    </source>
</evidence>
<organism evidence="1 2">
    <name type="scientific">Cuscuta australis</name>
    <dbReference type="NCBI Taxonomy" id="267555"/>
    <lineage>
        <taxon>Eukaryota</taxon>
        <taxon>Viridiplantae</taxon>
        <taxon>Streptophyta</taxon>
        <taxon>Embryophyta</taxon>
        <taxon>Tracheophyta</taxon>
        <taxon>Spermatophyta</taxon>
        <taxon>Magnoliopsida</taxon>
        <taxon>eudicotyledons</taxon>
        <taxon>Gunneridae</taxon>
        <taxon>Pentapetalae</taxon>
        <taxon>asterids</taxon>
        <taxon>lamiids</taxon>
        <taxon>Solanales</taxon>
        <taxon>Convolvulaceae</taxon>
        <taxon>Cuscuteae</taxon>
        <taxon>Cuscuta</taxon>
        <taxon>Cuscuta subgen. Grammica</taxon>
        <taxon>Cuscuta sect. Cleistogrammica</taxon>
    </lineage>
</organism>
<sequence length="97" mass="10871">MAVYSGVPVVPACDDATIGHRLELRRRNWQQHWWENFLRLGRRGAATAAAPALEVQAHTEATFRSLSGAHGMRRSRRRDQCHRLGRPCSALACLHGS</sequence>
<proteinExistence type="predicted"/>
<reference evidence="1 2" key="1">
    <citation type="submission" date="2018-06" db="EMBL/GenBank/DDBJ databases">
        <title>The Genome of Cuscuta australis (Dodder) Provides Insight into the Evolution of Plant Parasitism.</title>
        <authorList>
            <person name="Liu H."/>
        </authorList>
    </citation>
    <scope>NUCLEOTIDE SEQUENCE [LARGE SCALE GENOMIC DNA]</scope>
    <source>
        <strain evidence="2">cv. Yunnan</strain>
        <tissue evidence="1">Vines</tissue>
    </source>
</reference>
<gene>
    <name evidence="1" type="ORF">DM860_016906</name>
</gene>
<evidence type="ECO:0000313" key="2">
    <source>
        <dbReference type="Proteomes" id="UP000249390"/>
    </source>
</evidence>
<dbReference type="AlphaFoldDB" id="A0A328E1D2"/>
<name>A0A328E1D2_9ASTE</name>
<comment type="caution">
    <text evidence="1">The sequence shown here is derived from an EMBL/GenBank/DDBJ whole genome shotgun (WGS) entry which is preliminary data.</text>
</comment>
<dbReference type="Proteomes" id="UP000249390">
    <property type="component" value="Unassembled WGS sequence"/>
</dbReference>
<keyword evidence="2" id="KW-1185">Reference proteome</keyword>
<accession>A0A328E1D2</accession>